<dbReference type="PROSITE" id="PS50975">
    <property type="entry name" value="ATP_GRASP"/>
    <property type="match status" value="1"/>
</dbReference>
<dbReference type="PROSITE" id="PS00184">
    <property type="entry name" value="GARS"/>
    <property type="match status" value="1"/>
</dbReference>
<dbReference type="InterPro" id="IPR036477">
    <property type="entry name" value="Formyl_transf_N_sf"/>
</dbReference>
<dbReference type="Gene3D" id="3.90.650.10">
    <property type="entry name" value="PurM-like C-terminal domain"/>
    <property type="match status" value="1"/>
</dbReference>
<dbReference type="SUPFAM" id="SSF52440">
    <property type="entry name" value="PreATP-grasp domain"/>
    <property type="match status" value="1"/>
</dbReference>
<comment type="similarity">
    <text evidence="17">In the C-terminal section; belongs to the GART family.</text>
</comment>
<evidence type="ECO:0000256" key="6">
    <source>
        <dbReference type="ARBA" id="ARBA00022490"/>
    </source>
</evidence>
<dbReference type="InterPro" id="IPR020561">
    <property type="entry name" value="PRibGlycinamid_synth_ATP-grasp"/>
</dbReference>
<evidence type="ECO:0000256" key="10">
    <source>
        <dbReference type="ARBA" id="ARBA00022741"/>
    </source>
</evidence>
<dbReference type="InterPro" id="IPR016185">
    <property type="entry name" value="PreATP-grasp_dom_sf"/>
</dbReference>
<dbReference type="SMART" id="SM01210">
    <property type="entry name" value="GARS_C"/>
    <property type="match status" value="1"/>
</dbReference>
<evidence type="ECO:0000256" key="16">
    <source>
        <dbReference type="PROSITE-ProRule" id="PRU00409"/>
    </source>
</evidence>
<dbReference type="Gene3D" id="3.30.470.20">
    <property type="entry name" value="ATP-grasp fold, B domain"/>
    <property type="match status" value="1"/>
</dbReference>
<dbReference type="Proteomes" id="UP000678499">
    <property type="component" value="Unassembled WGS sequence"/>
</dbReference>
<dbReference type="InterPro" id="IPR004733">
    <property type="entry name" value="PurM_cligase"/>
</dbReference>
<dbReference type="SMART" id="SM01209">
    <property type="entry name" value="GARS_A"/>
    <property type="match status" value="1"/>
</dbReference>
<comment type="similarity">
    <text evidence="17">In the central section; belongs to the AIR synthase family.</text>
</comment>
<evidence type="ECO:0000256" key="14">
    <source>
        <dbReference type="ARBA" id="ARBA00023268"/>
    </source>
</evidence>
<dbReference type="OrthoDB" id="6374765at2759"/>
<evidence type="ECO:0000259" key="18">
    <source>
        <dbReference type="PROSITE" id="PS50975"/>
    </source>
</evidence>
<dbReference type="HAMAP" id="MF_00138">
    <property type="entry name" value="GARS"/>
    <property type="match status" value="1"/>
</dbReference>
<evidence type="ECO:0000256" key="15">
    <source>
        <dbReference type="ARBA" id="ARBA00049057"/>
    </source>
</evidence>
<dbReference type="EMBL" id="CAJPEX010000798">
    <property type="protein sequence ID" value="CAG0917256.1"/>
    <property type="molecule type" value="Genomic_DNA"/>
</dbReference>
<dbReference type="Pfam" id="PF02769">
    <property type="entry name" value="AIRS_C"/>
    <property type="match status" value="1"/>
</dbReference>
<gene>
    <name evidence="19" type="ORF">NMOB1V02_LOCUS4846</name>
</gene>
<keyword evidence="14 17" id="KW-0511">Multifunctional enzyme</keyword>
<dbReference type="FunFam" id="3.40.50.20:FF:000006">
    <property type="entry name" value="Phosphoribosylamine--glycine ligase, chloroplastic"/>
    <property type="match status" value="1"/>
</dbReference>
<evidence type="ECO:0000256" key="12">
    <source>
        <dbReference type="ARBA" id="ARBA00022840"/>
    </source>
</evidence>
<evidence type="ECO:0000256" key="17">
    <source>
        <dbReference type="RuleBase" id="RU363089"/>
    </source>
</evidence>
<evidence type="ECO:0000256" key="11">
    <source>
        <dbReference type="ARBA" id="ARBA00022755"/>
    </source>
</evidence>
<dbReference type="GO" id="GO:0005829">
    <property type="term" value="C:cytosol"/>
    <property type="evidence" value="ECO:0007669"/>
    <property type="project" value="TreeGrafter"/>
</dbReference>
<dbReference type="HAMAP" id="MF_00741">
    <property type="entry name" value="AIRS"/>
    <property type="match status" value="1"/>
</dbReference>
<keyword evidence="13 17" id="KW-0464">Manganese</keyword>
<dbReference type="GO" id="GO:0006189">
    <property type="term" value="P:'de novo' IMP biosynthetic process"/>
    <property type="evidence" value="ECO:0007669"/>
    <property type="project" value="UniProtKB-UniRule"/>
</dbReference>
<dbReference type="Pfam" id="PF02843">
    <property type="entry name" value="GARS_C"/>
    <property type="match status" value="1"/>
</dbReference>
<evidence type="ECO:0000256" key="7">
    <source>
        <dbReference type="ARBA" id="ARBA00022598"/>
    </source>
</evidence>
<evidence type="ECO:0000256" key="9">
    <source>
        <dbReference type="ARBA" id="ARBA00022723"/>
    </source>
</evidence>
<dbReference type="Pfam" id="PF02844">
    <property type="entry name" value="GARS_N"/>
    <property type="match status" value="1"/>
</dbReference>
<dbReference type="GO" id="GO:0004637">
    <property type="term" value="F:phosphoribosylamine-glycine ligase activity"/>
    <property type="evidence" value="ECO:0007669"/>
    <property type="project" value="UniProtKB-UniRule"/>
</dbReference>
<dbReference type="InterPro" id="IPR036921">
    <property type="entry name" value="PurM-like_N_sf"/>
</dbReference>
<dbReference type="PANTHER" id="PTHR10520">
    <property type="entry name" value="TRIFUNCTIONAL PURINE BIOSYNTHETIC PROTEIN ADENOSINE-3-RELATED"/>
    <property type="match status" value="1"/>
</dbReference>
<dbReference type="Pfam" id="PF00551">
    <property type="entry name" value="Formyl_trans_N"/>
    <property type="match status" value="1"/>
</dbReference>
<dbReference type="CDD" id="cd02196">
    <property type="entry name" value="PurM"/>
    <property type="match status" value="1"/>
</dbReference>
<dbReference type="Pfam" id="PF00586">
    <property type="entry name" value="AIRS"/>
    <property type="match status" value="1"/>
</dbReference>
<comment type="pathway">
    <text evidence="2 17">Purine metabolism; IMP biosynthesis via de novo pathway; 5-amino-1-(5-phospho-D-ribosyl)imidazole from N(2)-formyl-N(1)-(5-phospho-D-ribosyl)glycinamide: step 2/2.</text>
</comment>
<dbReference type="GO" id="GO:0005524">
    <property type="term" value="F:ATP binding"/>
    <property type="evidence" value="ECO:0007669"/>
    <property type="project" value="UniProtKB-UniRule"/>
</dbReference>
<dbReference type="EC" id="6.3.4.13" evidence="17"/>
<dbReference type="InterPro" id="IPR004607">
    <property type="entry name" value="GART"/>
</dbReference>
<dbReference type="InterPro" id="IPR020562">
    <property type="entry name" value="PRibGlycinamide_synth_N"/>
</dbReference>
<keyword evidence="9 17" id="KW-0479">Metal-binding</keyword>
<dbReference type="InterPro" id="IPR010918">
    <property type="entry name" value="PurM-like_C_dom"/>
</dbReference>
<comment type="catalytic activity">
    <reaction evidence="17">
        <text>5-phospho-beta-D-ribosylamine + glycine + ATP = N(1)-(5-phospho-beta-D-ribosyl)glycinamide + ADP + phosphate + H(+)</text>
        <dbReference type="Rhea" id="RHEA:17453"/>
        <dbReference type="ChEBI" id="CHEBI:15378"/>
        <dbReference type="ChEBI" id="CHEBI:30616"/>
        <dbReference type="ChEBI" id="CHEBI:43474"/>
        <dbReference type="ChEBI" id="CHEBI:57305"/>
        <dbReference type="ChEBI" id="CHEBI:58681"/>
        <dbReference type="ChEBI" id="CHEBI:143788"/>
        <dbReference type="ChEBI" id="CHEBI:456216"/>
        <dbReference type="EC" id="6.3.4.13"/>
    </reaction>
</comment>
<accession>A0A7R9GDV2</accession>
<sequence length="1086" mass="115425">MEAPDSPSVPEPTLVLAGAVPRLGIQSKGDRESEIGSAPFSYRVRAGTLLGTRRRSIFAMAQVLLIGGGGREHALAWKLAQSEAISQIFVAPGNPGIAGEPKCVCVSDLIPSDHEGVVSFCKDRNVSLVIVGPEAPLAGGLADALIAAEIQCFGPRAAAAKIESDKEFAKSFMNTNGIPTPNWQAFSDGATAKEFIALAPYDALVVKAVGLAAGKGVIVASTKEGAYEAVDELMANFGSASDRIIVEEKMSGEEVSLMAFCDGESYKLIPVSQDHKRLLDGDQGPNTGGMGAVAPVRPLPGSWTLEELDEKIMKVAVEGMKKAGVPFVGVLYAGLMMTKKGPMVLEFNCRFGDPEAEVVLPLLESDLLEVVKACVDGKLGDMEVKWNTETNVVGTVVISEGYPGAFKSGHEIKGLEVAQKTPALKVFHAGTRLSNDNSNGDESRILTNGGRVLCVVGYGTSLSLAMEKSTSGAMLLSFPGSNFRRDIGHRCLLRSILVHGELSYAGAGVSIERSDAFVSSIVPLAEMTRNKGHMDSIGGFGCAFRLADAGFAADTSILLAGADGVGTKLLIAQETNIHRTVGIDLVGMCVNDILCHGAKPLLFLDYLAAGKLNLNVSKLVVEGIAEGCLMAGCCLAGGETAEMPGLYRPGVYDLAGFALGAVSSDETRLPRSEDQFKVGDVLIGLPSRGLHSNGFSLVRDLVKARGLSWNEVCPFDPGNSLGKALLTPTKIYVKEVLPVIERKMVKAAAHITGGGIPGNVVRVLPDAFEAELNASAWTISPVFGWVAAVGRVSAAEMLRTFNLGLGMVLVVAAHNQDEATTILRERGGNPVVVGQLKLREPSLPDSGQRVKVTNLIPSLEKAMKPFLPLVMTRQIPRAEDGRTKKRVAVLISGTGTNLQALIDDTREPKHGRHSEIVLVISNKSGVAGITRAEEAGIPVEVVSHQDFKSREEFDQELHRILSWWQIDLVVLAGFMRILSPWFVQQWRGKVLNIHPSLLPAFKGLDAQKQALGAGVRVSGATVHFVDPEVDSGSIIAQEPVRINPVEDSLDDVIERIKGVEHVIFPQALELVASGQVRFNDPASGDD</sequence>
<dbReference type="Gene3D" id="3.30.1490.20">
    <property type="entry name" value="ATP-grasp fold, A domain"/>
    <property type="match status" value="1"/>
</dbReference>
<dbReference type="GO" id="GO:0004641">
    <property type="term" value="F:phosphoribosylformylglycinamidine cyclo-ligase activity"/>
    <property type="evidence" value="ECO:0007669"/>
    <property type="project" value="UniProtKB-EC"/>
</dbReference>
<dbReference type="CDD" id="cd08645">
    <property type="entry name" value="FMT_core_GART"/>
    <property type="match status" value="1"/>
</dbReference>
<reference evidence="19" key="1">
    <citation type="submission" date="2020-11" db="EMBL/GenBank/DDBJ databases">
        <authorList>
            <person name="Tran Van P."/>
        </authorList>
    </citation>
    <scope>NUCLEOTIDE SEQUENCE</scope>
</reference>
<evidence type="ECO:0000256" key="1">
    <source>
        <dbReference type="ARBA" id="ARBA00004496"/>
    </source>
</evidence>
<dbReference type="Gene3D" id="3.30.1330.10">
    <property type="entry name" value="PurM-like, N-terminal domain"/>
    <property type="match status" value="1"/>
</dbReference>
<evidence type="ECO:0000313" key="19">
    <source>
        <dbReference type="EMBL" id="CAD7277104.1"/>
    </source>
</evidence>
<dbReference type="SUPFAM" id="SSF55326">
    <property type="entry name" value="PurM N-terminal domain-like"/>
    <property type="match status" value="1"/>
</dbReference>
<dbReference type="EMBL" id="OA882835">
    <property type="protein sequence ID" value="CAD7277104.1"/>
    <property type="molecule type" value="Genomic_DNA"/>
</dbReference>
<dbReference type="SUPFAM" id="SSF53328">
    <property type="entry name" value="Formyltransferase"/>
    <property type="match status" value="1"/>
</dbReference>
<dbReference type="InterPro" id="IPR002376">
    <property type="entry name" value="Formyl_transf_N"/>
</dbReference>
<keyword evidence="10 16" id="KW-0547">Nucleotide-binding</keyword>
<dbReference type="InterPro" id="IPR036676">
    <property type="entry name" value="PurM-like_C_sf"/>
</dbReference>
<dbReference type="NCBIfam" id="TIGR00639">
    <property type="entry name" value="PurN"/>
    <property type="match status" value="1"/>
</dbReference>
<dbReference type="HAMAP" id="MF_01930">
    <property type="entry name" value="PurN"/>
    <property type="match status" value="1"/>
</dbReference>
<proteinExistence type="inferred from homology"/>
<evidence type="ECO:0000256" key="4">
    <source>
        <dbReference type="ARBA" id="ARBA00007423"/>
    </source>
</evidence>
<evidence type="ECO:0000313" key="20">
    <source>
        <dbReference type="Proteomes" id="UP000678499"/>
    </source>
</evidence>
<feature type="domain" description="ATP-grasp" evidence="18">
    <location>
        <begin position="170"/>
        <end position="376"/>
    </location>
</feature>
<comment type="similarity">
    <text evidence="4 17">In the N-terminal section; belongs to the GARS family.</text>
</comment>
<dbReference type="InterPro" id="IPR020559">
    <property type="entry name" value="PRibGlycinamide_synth_CS"/>
</dbReference>
<dbReference type="GO" id="GO:0046872">
    <property type="term" value="F:metal ion binding"/>
    <property type="evidence" value="ECO:0007669"/>
    <property type="project" value="UniProtKB-KW"/>
</dbReference>
<dbReference type="InterPro" id="IPR016188">
    <property type="entry name" value="PurM-like_N"/>
</dbReference>
<dbReference type="EC" id="6.3.3.1" evidence="17"/>
<dbReference type="Gene3D" id="3.40.50.20">
    <property type="match status" value="1"/>
</dbReference>
<dbReference type="NCBIfam" id="TIGR00877">
    <property type="entry name" value="purD"/>
    <property type="match status" value="1"/>
</dbReference>
<dbReference type="InterPro" id="IPR037123">
    <property type="entry name" value="PRibGlycinamide_synth_C_sf"/>
</dbReference>
<dbReference type="Gene3D" id="3.90.600.10">
    <property type="entry name" value="Phosphoribosylglycinamide synthetase, C-terminal domain"/>
    <property type="match status" value="1"/>
</dbReference>
<protein>
    <recommendedName>
        <fullName evidence="17">Trifunctional purine biosynthetic protein adenosine-3</fullName>
    </recommendedName>
    <domain>
        <recommendedName>
            <fullName evidence="17">Phosphoribosylamine--glycine ligase</fullName>
            <ecNumber evidence="17">6.3.4.13</ecNumber>
        </recommendedName>
        <alternativeName>
            <fullName evidence="17">Glycinamide ribonucleotide synthetase</fullName>
            <shortName evidence="17">GARS</shortName>
        </alternativeName>
        <alternativeName>
            <fullName evidence="17">Phosphoribosylglycinamide synthetase</fullName>
        </alternativeName>
    </domain>
    <domain>
        <recommendedName>
            <fullName evidence="17">Phosphoribosylformylglycinamidine cyclo-ligase</fullName>
            <ecNumber evidence="17">6.3.3.1</ecNumber>
        </recommendedName>
        <alternativeName>
            <fullName evidence="17">AIR synthase</fullName>
            <shortName evidence="17">AIRS</shortName>
        </alternativeName>
        <alternativeName>
            <fullName evidence="17">Phosphoribosyl-aminoimidazole synthetase</fullName>
        </alternativeName>
    </domain>
    <domain>
        <recommendedName>
            <fullName evidence="17">Phosphoribosylglycinamide formyltransferase</fullName>
            <ecNumber evidence="17">2.1.2.2</ecNumber>
        </recommendedName>
        <alternativeName>
            <fullName evidence="17">5'-phosphoribosylglycinamide transformylase</fullName>
        </alternativeName>
        <alternativeName>
            <fullName evidence="17">GAR transformylase</fullName>
            <shortName evidence="17">GART</shortName>
        </alternativeName>
    </domain>
</protein>
<keyword evidence="20" id="KW-1185">Reference proteome</keyword>
<dbReference type="PANTHER" id="PTHR10520:SF12">
    <property type="entry name" value="TRIFUNCTIONAL PURINE BIOSYNTHETIC PROTEIN ADENOSINE-3"/>
    <property type="match status" value="1"/>
</dbReference>
<dbReference type="FunFam" id="3.30.470.20:FF:000018">
    <property type="entry name" value="Trifunctional purine biosynthetic protein adenosine-3"/>
    <property type="match status" value="1"/>
</dbReference>
<dbReference type="SUPFAM" id="SSF51246">
    <property type="entry name" value="Rudiment single hybrid motif"/>
    <property type="match status" value="1"/>
</dbReference>
<dbReference type="InterPro" id="IPR011054">
    <property type="entry name" value="Rudment_hybrid_motif"/>
</dbReference>
<evidence type="ECO:0000256" key="5">
    <source>
        <dbReference type="ARBA" id="ARBA00010280"/>
    </source>
</evidence>
<keyword evidence="11 17" id="KW-0658">Purine biosynthesis</keyword>
<dbReference type="Pfam" id="PF01071">
    <property type="entry name" value="GARS_A"/>
    <property type="match status" value="1"/>
</dbReference>
<name>A0A7R9GDV2_9CRUS</name>
<dbReference type="GO" id="GO:0004644">
    <property type="term" value="F:phosphoribosylglycinamide formyltransferase activity"/>
    <property type="evidence" value="ECO:0007669"/>
    <property type="project" value="UniProtKB-EC"/>
</dbReference>
<keyword evidence="7 17" id="KW-0436">Ligase</keyword>
<evidence type="ECO:0000256" key="2">
    <source>
        <dbReference type="ARBA" id="ARBA00004686"/>
    </source>
</evidence>
<organism evidence="19">
    <name type="scientific">Notodromas monacha</name>
    <dbReference type="NCBI Taxonomy" id="399045"/>
    <lineage>
        <taxon>Eukaryota</taxon>
        <taxon>Metazoa</taxon>
        <taxon>Ecdysozoa</taxon>
        <taxon>Arthropoda</taxon>
        <taxon>Crustacea</taxon>
        <taxon>Oligostraca</taxon>
        <taxon>Ostracoda</taxon>
        <taxon>Podocopa</taxon>
        <taxon>Podocopida</taxon>
        <taxon>Cypridocopina</taxon>
        <taxon>Cypridoidea</taxon>
        <taxon>Cyprididae</taxon>
        <taxon>Notodromas</taxon>
    </lineage>
</organism>
<comment type="pathway">
    <text evidence="17">Purine metabolism; IMP biosynthesis via de novo pathway; N(2)-formyl-N(1)-(5-phospho-D-ribosyl)glycinamide from N(1)-(5-phospho-D-ribosyl)glycinamide (10-formyl THF route): step 1/1.</text>
</comment>
<comment type="catalytic activity">
    <reaction evidence="17">
        <text>N(1)-(5-phospho-beta-D-ribosyl)glycinamide + (6R)-10-formyltetrahydrofolate = N(2)-formyl-N(1)-(5-phospho-beta-D-ribosyl)glycinamide + (6S)-5,6,7,8-tetrahydrofolate + H(+)</text>
        <dbReference type="Rhea" id="RHEA:15053"/>
        <dbReference type="ChEBI" id="CHEBI:15378"/>
        <dbReference type="ChEBI" id="CHEBI:57453"/>
        <dbReference type="ChEBI" id="CHEBI:143788"/>
        <dbReference type="ChEBI" id="CHEBI:147286"/>
        <dbReference type="ChEBI" id="CHEBI:195366"/>
        <dbReference type="EC" id="2.1.2.2"/>
    </reaction>
</comment>
<dbReference type="InterPro" id="IPR000115">
    <property type="entry name" value="PRibGlycinamide_synth"/>
</dbReference>
<comment type="subcellular location">
    <subcellularLocation>
        <location evidence="1">Cytoplasm</location>
    </subcellularLocation>
</comment>
<dbReference type="InterPro" id="IPR020560">
    <property type="entry name" value="PRibGlycinamide_synth_C-dom"/>
</dbReference>
<dbReference type="Gene3D" id="3.40.50.170">
    <property type="entry name" value="Formyl transferase, N-terminal domain"/>
    <property type="match status" value="1"/>
</dbReference>
<keyword evidence="8" id="KW-0808">Transferase</keyword>
<dbReference type="UniPathway" id="UPA00074">
    <property type="reaction ID" value="UER00125"/>
</dbReference>
<evidence type="ECO:0000256" key="13">
    <source>
        <dbReference type="ARBA" id="ARBA00023211"/>
    </source>
</evidence>
<dbReference type="GO" id="GO:0046084">
    <property type="term" value="P:adenine biosynthetic process"/>
    <property type="evidence" value="ECO:0007669"/>
    <property type="project" value="TreeGrafter"/>
</dbReference>
<dbReference type="AlphaFoldDB" id="A0A7R9GDV2"/>
<dbReference type="SUPFAM" id="SSF56042">
    <property type="entry name" value="PurM C-terminal domain-like"/>
    <property type="match status" value="1"/>
</dbReference>
<dbReference type="NCBIfam" id="TIGR00878">
    <property type="entry name" value="purM"/>
    <property type="match status" value="1"/>
</dbReference>
<comment type="pathway">
    <text evidence="3 17">Purine metabolism; IMP biosynthesis via de novo pathway; N(1)-(5-phospho-D-ribosyl)glycinamide from 5-phospho-alpha-D-ribose 1-diphosphate: step 2/2.</text>
</comment>
<dbReference type="FunFam" id="3.90.650.10:FF:000011">
    <property type="entry name" value="Phosphoribosylformylglycinamidine cyclo-ligase"/>
    <property type="match status" value="1"/>
</dbReference>
<keyword evidence="12 16" id="KW-0067">ATP-binding</keyword>
<dbReference type="EC" id="2.1.2.2" evidence="17"/>
<evidence type="ECO:0000256" key="8">
    <source>
        <dbReference type="ARBA" id="ARBA00022679"/>
    </source>
</evidence>
<dbReference type="InterPro" id="IPR013815">
    <property type="entry name" value="ATP_grasp_subdomain_1"/>
</dbReference>
<evidence type="ECO:0000256" key="3">
    <source>
        <dbReference type="ARBA" id="ARBA00005174"/>
    </source>
</evidence>
<keyword evidence="6" id="KW-0963">Cytoplasm</keyword>
<comment type="similarity">
    <text evidence="5">Belongs to the AIR synthase family.</text>
</comment>
<dbReference type="SUPFAM" id="SSF56059">
    <property type="entry name" value="Glutathione synthetase ATP-binding domain-like"/>
    <property type="match status" value="1"/>
</dbReference>
<comment type="catalytic activity">
    <reaction evidence="15 17">
        <text>2-formamido-N(1)-(5-O-phospho-beta-D-ribosyl)acetamidine + ATP = 5-amino-1-(5-phospho-beta-D-ribosyl)imidazole + ADP + phosphate + H(+)</text>
        <dbReference type="Rhea" id="RHEA:23032"/>
        <dbReference type="ChEBI" id="CHEBI:15378"/>
        <dbReference type="ChEBI" id="CHEBI:30616"/>
        <dbReference type="ChEBI" id="CHEBI:43474"/>
        <dbReference type="ChEBI" id="CHEBI:137981"/>
        <dbReference type="ChEBI" id="CHEBI:147287"/>
        <dbReference type="ChEBI" id="CHEBI:456216"/>
        <dbReference type="EC" id="6.3.3.1"/>
    </reaction>
</comment>
<dbReference type="InterPro" id="IPR011761">
    <property type="entry name" value="ATP-grasp"/>
</dbReference>